<dbReference type="InterPro" id="IPR051750">
    <property type="entry name" value="Trans-sulfuration_enzymes"/>
</dbReference>
<dbReference type="GO" id="GO:0003962">
    <property type="term" value="F:cystathionine gamma-synthase activity"/>
    <property type="evidence" value="ECO:0007669"/>
    <property type="project" value="TreeGrafter"/>
</dbReference>
<evidence type="ECO:0000256" key="2">
    <source>
        <dbReference type="ARBA" id="ARBA00022898"/>
    </source>
</evidence>
<dbReference type="PANTHER" id="PTHR42699">
    <property type="match status" value="1"/>
</dbReference>
<dbReference type="EMBL" id="JAQJAE010000001">
    <property type="protein sequence ID" value="KAJ5614928.1"/>
    <property type="molecule type" value="Genomic_DNA"/>
</dbReference>
<keyword evidence="5" id="KW-1185">Reference proteome</keyword>
<accession>A0AAD6ECW5</accession>
<dbReference type="PANTHER" id="PTHR42699:SF1">
    <property type="entry name" value="CYSTATHIONINE GAMMA-SYNTHASE-RELATED"/>
    <property type="match status" value="1"/>
</dbReference>
<dbReference type="Gene3D" id="3.90.1150.10">
    <property type="entry name" value="Aspartate Aminotransferase, domain 1"/>
    <property type="match status" value="1"/>
</dbReference>
<dbReference type="InterPro" id="IPR015421">
    <property type="entry name" value="PyrdxlP-dep_Trfase_major"/>
</dbReference>
<dbReference type="AlphaFoldDB" id="A0AAD6ECW5"/>
<dbReference type="Pfam" id="PF01053">
    <property type="entry name" value="Cys_Met_Meta_PP"/>
    <property type="match status" value="1"/>
</dbReference>
<evidence type="ECO:0000256" key="1">
    <source>
        <dbReference type="ARBA" id="ARBA00001933"/>
    </source>
</evidence>
<protein>
    <submittedName>
        <fullName evidence="4">Pyridoxal phosphate-dependent transferase</fullName>
    </submittedName>
</protein>
<reference evidence="4" key="2">
    <citation type="submission" date="2023-01" db="EMBL/GenBank/DDBJ databases">
        <authorList>
            <person name="Petersen C."/>
        </authorList>
    </citation>
    <scope>NUCLEOTIDE SEQUENCE</scope>
    <source>
        <strain evidence="4">IBT 12815</strain>
    </source>
</reference>
<dbReference type="RefSeq" id="XP_056756095.1">
    <property type="nucleotide sequence ID" value="XM_056891100.1"/>
</dbReference>
<dbReference type="GeneID" id="81581342"/>
<name>A0AAD6ECW5_9EURO</name>
<dbReference type="GO" id="GO:0030170">
    <property type="term" value="F:pyridoxal phosphate binding"/>
    <property type="evidence" value="ECO:0007669"/>
    <property type="project" value="InterPro"/>
</dbReference>
<dbReference type="GO" id="GO:0019346">
    <property type="term" value="P:transsulfuration"/>
    <property type="evidence" value="ECO:0007669"/>
    <property type="project" value="InterPro"/>
</dbReference>
<evidence type="ECO:0000256" key="3">
    <source>
        <dbReference type="RuleBase" id="RU362118"/>
    </source>
</evidence>
<comment type="cofactor">
    <cofactor evidence="1 3">
        <name>pyridoxal 5'-phosphate</name>
        <dbReference type="ChEBI" id="CHEBI:597326"/>
    </cofactor>
</comment>
<comment type="similarity">
    <text evidence="3">Belongs to the trans-sulfuration enzymes family.</text>
</comment>
<dbReference type="InterPro" id="IPR015424">
    <property type="entry name" value="PyrdxlP-dep_Trfase"/>
</dbReference>
<sequence length="570" mass="63398">MGDIGIDSRPCMPPMVPQALPLGKGNMFPSDDAHSVSVSLPTWDSVIGLSRKEDWVLEKLSCSYPRFYLNKQIRHLADAVLQRLQITDKNIGCMVFPSPKTGQGCTSLLHAESVKKQLGLELVRFLIPAELSTPEITGAHWANFSAVLFHNDLKKAAMGYWRDTGAGLSTRHASFCLENFDYLKSEAVNPELRTPAPKKIESHRQMPGYSTQMQNEEANKQVIQTFIAQLATSEQPGQSAVATRDVFLYPTGMNAIYSLSESLVSLESHAQVAAYGWLYPETVEVLRQGAWKNVLSFKYGTEKELDQLESMLLSGQRIHTLFCELPSNIKLSSPNLHRIRALADQYGFIVACDDTVAGYVNIDALPYVDVMISSLTKTFSGGSNVTGGSLVINPNSRYYGTIHAVLSNNYENIYFPLDLGTLLHNCQDIAWRVRKCNQNTLPLVNLFTEHASIAQVNYPSIDPTAHLYTRLIRKGGGYGNVLSIIFHHPSSAERFYNVLDVCKGSSFGTNFTLAIPYVQLANYWNRDKVPKYGVPQHIIRISVGMEDSEELIQTMSKALDEVVKLESTST</sequence>
<evidence type="ECO:0000313" key="5">
    <source>
        <dbReference type="Proteomes" id="UP001213799"/>
    </source>
</evidence>
<keyword evidence="2 3" id="KW-0663">Pyridoxal phosphate</keyword>
<keyword evidence="4" id="KW-0808">Transferase</keyword>
<dbReference type="InterPro" id="IPR000277">
    <property type="entry name" value="Cys/Met-Metab_PyrdxlP-dep_enz"/>
</dbReference>
<dbReference type="Proteomes" id="UP001213799">
    <property type="component" value="Unassembled WGS sequence"/>
</dbReference>
<gene>
    <name evidence="4" type="ORF">N7537_000042</name>
</gene>
<dbReference type="InterPro" id="IPR015422">
    <property type="entry name" value="PyrdxlP-dep_Trfase_small"/>
</dbReference>
<comment type="caution">
    <text evidence="4">The sequence shown here is derived from an EMBL/GenBank/DDBJ whole genome shotgun (WGS) entry which is preliminary data.</text>
</comment>
<organism evidence="4 5">
    <name type="scientific">Penicillium hordei</name>
    <dbReference type="NCBI Taxonomy" id="40994"/>
    <lineage>
        <taxon>Eukaryota</taxon>
        <taxon>Fungi</taxon>
        <taxon>Dikarya</taxon>
        <taxon>Ascomycota</taxon>
        <taxon>Pezizomycotina</taxon>
        <taxon>Eurotiomycetes</taxon>
        <taxon>Eurotiomycetidae</taxon>
        <taxon>Eurotiales</taxon>
        <taxon>Aspergillaceae</taxon>
        <taxon>Penicillium</taxon>
    </lineage>
</organism>
<dbReference type="SUPFAM" id="SSF53383">
    <property type="entry name" value="PLP-dependent transferases"/>
    <property type="match status" value="1"/>
</dbReference>
<dbReference type="Gene3D" id="3.40.640.10">
    <property type="entry name" value="Type I PLP-dependent aspartate aminotransferase-like (Major domain)"/>
    <property type="match status" value="1"/>
</dbReference>
<evidence type="ECO:0000313" key="4">
    <source>
        <dbReference type="EMBL" id="KAJ5614928.1"/>
    </source>
</evidence>
<reference evidence="4" key="1">
    <citation type="journal article" date="2023" name="IMA Fungus">
        <title>Comparative genomic study of the Penicillium genus elucidates a diverse pangenome and 15 lateral gene transfer events.</title>
        <authorList>
            <person name="Petersen C."/>
            <person name="Sorensen T."/>
            <person name="Nielsen M.R."/>
            <person name="Sondergaard T.E."/>
            <person name="Sorensen J.L."/>
            <person name="Fitzpatrick D.A."/>
            <person name="Frisvad J.C."/>
            <person name="Nielsen K.L."/>
        </authorList>
    </citation>
    <scope>NUCLEOTIDE SEQUENCE</scope>
    <source>
        <strain evidence="4">IBT 12815</strain>
    </source>
</reference>
<proteinExistence type="inferred from homology"/>